<feature type="transmembrane region" description="Helical" evidence="1">
    <location>
        <begin position="62"/>
        <end position="81"/>
    </location>
</feature>
<protein>
    <recommendedName>
        <fullName evidence="4">HIG1 domain-containing protein</fullName>
    </recommendedName>
</protein>
<dbReference type="EMBL" id="QEAO01000015">
    <property type="protein sequence ID" value="TPX34184.1"/>
    <property type="molecule type" value="Genomic_DNA"/>
</dbReference>
<keyword evidence="1" id="KW-1133">Transmembrane helix</keyword>
<dbReference type="OrthoDB" id="1915122at2759"/>
<gene>
    <name evidence="2" type="ORF">SmJEL517_g03077</name>
</gene>
<proteinExistence type="predicted"/>
<evidence type="ECO:0008006" key="4">
    <source>
        <dbReference type="Google" id="ProtNLM"/>
    </source>
</evidence>
<feature type="transmembrane region" description="Helical" evidence="1">
    <location>
        <begin position="133"/>
        <end position="152"/>
    </location>
</feature>
<reference evidence="2 3" key="1">
    <citation type="journal article" date="2019" name="Sci. Rep.">
        <title>Comparative genomics of chytrid fungi reveal insights into the obligate biotrophic and pathogenic lifestyle of Synchytrium endobioticum.</title>
        <authorList>
            <person name="van de Vossenberg B.T.L.H."/>
            <person name="Warris S."/>
            <person name="Nguyen H.D.T."/>
            <person name="van Gent-Pelzer M.P.E."/>
            <person name="Joly D.L."/>
            <person name="van de Geest H.C."/>
            <person name="Bonants P.J.M."/>
            <person name="Smith D.S."/>
            <person name="Levesque C.A."/>
            <person name="van der Lee T.A.J."/>
        </authorList>
    </citation>
    <scope>NUCLEOTIDE SEQUENCE [LARGE SCALE GENOMIC DNA]</scope>
    <source>
        <strain evidence="2 3">JEL517</strain>
    </source>
</reference>
<dbReference type="RefSeq" id="XP_031024981.1">
    <property type="nucleotide sequence ID" value="XM_031169005.1"/>
</dbReference>
<keyword evidence="1" id="KW-0472">Membrane</keyword>
<comment type="caution">
    <text evidence="2">The sequence shown here is derived from an EMBL/GenBank/DDBJ whole genome shotgun (WGS) entry which is preliminary data.</text>
</comment>
<evidence type="ECO:0000313" key="2">
    <source>
        <dbReference type="EMBL" id="TPX34184.1"/>
    </source>
</evidence>
<accession>A0A507C838</accession>
<evidence type="ECO:0000256" key="1">
    <source>
        <dbReference type="SAM" id="Phobius"/>
    </source>
</evidence>
<dbReference type="Proteomes" id="UP000319731">
    <property type="component" value="Unassembled WGS sequence"/>
</dbReference>
<sequence>MEHYSYNTDKENAHKKRELLRREQDSYVYTQGGKAAALFGSGAVAASFLLERISPFYHRLRIPAKAFLFAGVVTASFFTAADRAAIEVDQKFAKQYSHVDVEQIEQILEARKNAKTFKWTTDDLSEQIKLHRYKLVGGLWSGAMIGTLWYNWRRGDITTAQKVINAPLASTVTEPEEAHDPHYDLIVYGTSDVAKIHEMKAKAMILPQ</sequence>
<keyword evidence="1" id="KW-0812">Transmembrane</keyword>
<keyword evidence="3" id="KW-1185">Reference proteome</keyword>
<dbReference type="STRING" id="1806994.A0A507C838"/>
<name>A0A507C838_9FUNG</name>
<dbReference type="GeneID" id="42004302"/>
<organism evidence="2 3">
    <name type="scientific">Synchytrium microbalum</name>
    <dbReference type="NCBI Taxonomy" id="1806994"/>
    <lineage>
        <taxon>Eukaryota</taxon>
        <taxon>Fungi</taxon>
        <taxon>Fungi incertae sedis</taxon>
        <taxon>Chytridiomycota</taxon>
        <taxon>Chytridiomycota incertae sedis</taxon>
        <taxon>Chytridiomycetes</taxon>
        <taxon>Synchytriales</taxon>
        <taxon>Synchytriaceae</taxon>
        <taxon>Synchytrium</taxon>
    </lineage>
</organism>
<dbReference type="AlphaFoldDB" id="A0A507C838"/>
<evidence type="ECO:0000313" key="3">
    <source>
        <dbReference type="Proteomes" id="UP000319731"/>
    </source>
</evidence>